<dbReference type="EMBL" id="CALTRL010005891">
    <property type="protein sequence ID" value="CAH7687630.1"/>
    <property type="molecule type" value="Genomic_DNA"/>
</dbReference>
<accession>A0AAV0BLM9</accession>
<evidence type="ECO:0000313" key="1">
    <source>
        <dbReference type="EMBL" id="CAH7687630.1"/>
    </source>
</evidence>
<dbReference type="Proteomes" id="UP001153365">
    <property type="component" value="Unassembled WGS sequence"/>
</dbReference>
<proteinExistence type="predicted"/>
<gene>
    <name evidence="1" type="ORF">PPACK8108_LOCUS22443</name>
</gene>
<organism evidence="1 2">
    <name type="scientific">Phakopsora pachyrhizi</name>
    <name type="common">Asian soybean rust disease fungus</name>
    <dbReference type="NCBI Taxonomy" id="170000"/>
    <lineage>
        <taxon>Eukaryota</taxon>
        <taxon>Fungi</taxon>
        <taxon>Dikarya</taxon>
        <taxon>Basidiomycota</taxon>
        <taxon>Pucciniomycotina</taxon>
        <taxon>Pucciniomycetes</taxon>
        <taxon>Pucciniales</taxon>
        <taxon>Phakopsoraceae</taxon>
        <taxon>Phakopsora</taxon>
    </lineage>
</organism>
<reference evidence="1" key="1">
    <citation type="submission" date="2022-06" db="EMBL/GenBank/DDBJ databases">
        <authorList>
            <consortium name="SYNGENTA / RWTH Aachen University"/>
        </authorList>
    </citation>
    <scope>NUCLEOTIDE SEQUENCE</scope>
</reference>
<evidence type="ECO:0000313" key="2">
    <source>
        <dbReference type="Proteomes" id="UP001153365"/>
    </source>
</evidence>
<comment type="caution">
    <text evidence="1">The sequence shown here is derived from an EMBL/GenBank/DDBJ whole genome shotgun (WGS) entry which is preliminary data.</text>
</comment>
<sequence length="103" mass="11426">MKFGLNIVEIRKLILTCAAMIWSITLIISQPSGVNSAPIFKVAKTIGPAVLKGAATGGGLLAFEKIYKKLTARSFESRIFKILSLIFIEKFTNNYKIQSRTFK</sequence>
<name>A0AAV0BLM9_PHAPC</name>
<protein>
    <submittedName>
        <fullName evidence="1">Uncharacterized protein</fullName>
    </submittedName>
</protein>
<keyword evidence="2" id="KW-1185">Reference proteome</keyword>
<dbReference type="AlphaFoldDB" id="A0AAV0BLM9"/>